<dbReference type="AlphaFoldDB" id="A0AA40D1W3"/>
<gene>
    <name evidence="2" type="ORF">DIS24_g4418</name>
</gene>
<comment type="caution">
    <text evidence="2">The sequence shown here is derived from an EMBL/GenBank/DDBJ whole genome shotgun (WGS) entry which is preliminary data.</text>
</comment>
<name>A0AA40D1W3_9PEZI</name>
<dbReference type="EMBL" id="JAUJDW010000016">
    <property type="protein sequence ID" value="KAK0658777.1"/>
    <property type="molecule type" value="Genomic_DNA"/>
</dbReference>
<reference evidence="2" key="1">
    <citation type="submission" date="2023-06" db="EMBL/GenBank/DDBJ databases">
        <title>Multi-omics analyses reveal the molecular pathogenesis toolkit of Lasiodiplodia hormozganensis, a cross-kingdom pathogen.</title>
        <authorList>
            <person name="Felix C."/>
            <person name="Meneses R."/>
            <person name="Goncalves M.F.M."/>
            <person name="Tilleman L."/>
            <person name="Duarte A.S."/>
            <person name="Jorrin-Novo J.V."/>
            <person name="Van De Peer Y."/>
            <person name="Deforce D."/>
            <person name="Van Nieuwerburgh F."/>
            <person name="Esteves A.C."/>
            <person name="Alves A."/>
        </authorList>
    </citation>
    <scope>NUCLEOTIDE SEQUENCE</scope>
    <source>
        <strain evidence="2">CBS 339.90</strain>
    </source>
</reference>
<feature type="compositionally biased region" description="Basic residues" evidence="1">
    <location>
        <begin position="43"/>
        <end position="57"/>
    </location>
</feature>
<keyword evidence="3" id="KW-1185">Reference proteome</keyword>
<evidence type="ECO:0000313" key="3">
    <source>
        <dbReference type="Proteomes" id="UP001175001"/>
    </source>
</evidence>
<organism evidence="2 3">
    <name type="scientific">Lasiodiplodia hormozganensis</name>
    <dbReference type="NCBI Taxonomy" id="869390"/>
    <lineage>
        <taxon>Eukaryota</taxon>
        <taxon>Fungi</taxon>
        <taxon>Dikarya</taxon>
        <taxon>Ascomycota</taxon>
        <taxon>Pezizomycotina</taxon>
        <taxon>Dothideomycetes</taxon>
        <taxon>Dothideomycetes incertae sedis</taxon>
        <taxon>Botryosphaeriales</taxon>
        <taxon>Botryosphaeriaceae</taxon>
        <taxon>Lasiodiplodia</taxon>
    </lineage>
</organism>
<protein>
    <submittedName>
        <fullName evidence="2">Uncharacterized protein</fullName>
    </submittedName>
</protein>
<evidence type="ECO:0000313" key="2">
    <source>
        <dbReference type="EMBL" id="KAK0658777.1"/>
    </source>
</evidence>
<evidence type="ECO:0000256" key="1">
    <source>
        <dbReference type="SAM" id="MobiDB-lite"/>
    </source>
</evidence>
<dbReference type="Proteomes" id="UP001175001">
    <property type="component" value="Unassembled WGS sequence"/>
</dbReference>
<accession>A0AA40D1W3</accession>
<sequence length="76" mass="8583">MSEPSCIRAFIIVIGAMMCLRNIDDHPHSDSSSGYSSDDTSHTHHLGQPHHHHHSSSHHHEDHIPYAPRLISRHIA</sequence>
<feature type="region of interest" description="Disordered" evidence="1">
    <location>
        <begin position="25"/>
        <end position="76"/>
    </location>
</feature>
<proteinExistence type="predicted"/>